<reference evidence="1" key="1">
    <citation type="submission" date="2023-10" db="EMBL/GenBank/DDBJ databases">
        <authorList>
            <person name="Hackl T."/>
        </authorList>
    </citation>
    <scope>NUCLEOTIDE SEQUENCE</scope>
</reference>
<comment type="caution">
    <text evidence="1">The sequence shown here is derived from an EMBL/GenBank/DDBJ whole genome shotgun (WGS) entry which is preliminary data.</text>
</comment>
<dbReference type="EMBL" id="CAUWAG010000010">
    <property type="protein sequence ID" value="CAJ2508276.1"/>
    <property type="molecule type" value="Genomic_DNA"/>
</dbReference>
<proteinExistence type="predicted"/>
<gene>
    <name evidence="1" type="ORF">KHLLAP_LOCUS8744</name>
</gene>
<name>A0AAI8VPM3_9PEZI</name>
<organism evidence="1 2">
    <name type="scientific">Anthostomella pinea</name>
    <dbReference type="NCBI Taxonomy" id="933095"/>
    <lineage>
        <taxon>Eukaryota</taxon>
        <taxon>Fungi</taxon>
        <taxon>Dikarya</taxon>
        <taxon>Ascomycota</taxon>
        <taxon>Pezizomycotina</taxon>
        <taxon>Sordariomycetes</taxon>
        <taxon>Xylariomycetidae</taxon>
        <taxon>Xylariales</taxon>
        <taxon>Xylariaceae</taxon>
        <taxon>Anthostomella</taxon>
    </lineage>
</organism>
<protein>
    <submittedName>
        <fullName evidence="1">Uu.00g094620.m01.CDS01</fullName>
    </submittedName>
</protein>
<dbReference type="AlphaFoldDB" id="A0AAI8VPM3"/>
<sequence length="105" mass="12247">MSTRYKRFWIRATVHGTQAHEKEASAVIKSTIQRSQRSPRKIFPLTQQHGDILLQDGPGMQRYYLYAIRHLQSLGRDSLTLRYITEARTAPSRKRKLEPIETHDG</sequence>
<evidence type="ECO:0000313" key="1">
    <source>
        <dbReference type="EMBL" id="CAJ2508276.1"/>
    </source>
</evidence>
<evidence type="ECO:0000313" key="2">
    <source>
        <dbReference type="Proteomes" id="UP001295740"/>
    </source>
</evidence>
<accession>A0AAI8VPM3</accession>
<dbReference type="Proteomes" id="UP001295740">
    <property type="component" value="Unassembled WGS sequence"/>
</dbReference>
<keyword evidence="2" id="KW-1185">Reference proteome</keyword>